<accession>A0AA35SNC7</accession>
<reference evidence="2" key="1">
    <citation type="submission" date="2023-03" db="EMBL/GenBank/DDBJ databases">
        <authorList>
            <person name="Steffen K."/>
            <person name="Cardenas P."/>
        </authorList>
    </citation>
    <scope>NUCLEOTIDE SEQUENCE</scope>
</reference>
<evidence type="ECO:0000313" key="3">
    <source>
        <dbReference type="Proteomes" id="UP001174909"/>
    </source>
</evidence>
<organism evidence="2 3">
    <name type="scientific">Geodia barretti</name>
    <name type="common">Barrett's horny sponge</name>
    <dbReference type="NCBI Taxonomy" id="519541"/>
    <lineage>
        <taxon>Eukaryota</taxon>
        <taxon>Metazoa</taxon>
        <taxon>Porifera</taxon>
        <taxon>Demospongiae</taxon>
        <taxon>Heteroscleromorpha</taxon>
        <taxon>Tetractinellida</taxon>
        <taxon>Astrophorina</taxon>
        <taxon>Geodiidae</taxon>
        <taxon>Geodia</taxon>
    </lineage>
</organism>
<protein>
    <submittedName>
        <fullName evidence="2">Uncharacterized protein</fullName>
    </submittedName>
</protein>
<proteinExistence type="predicted"/>
<dbReference type="Proteomes" id="UP001174909">
    <property type="component" value="Unassembled WGS sequence"/>
</dbReference>
<sequence length="52" mass="5937">MTITQPEHGIIGVNGTWTVQHHKIDFFIREPVSKEKLLADMLTKENAGFYPP</sequence>
<dbReference type="AlphaFoldDB" id="A0AA35SNC7"/>
<feature type="non-terminal residue" evidence="2">
    <location>
        <position position="52"/>
    </location>
</feature>
<dbReference type="EMBL" id="CASHTH010001198">
    <property type="protein sequence ID" value="CAI8012612.1"/>
    <property type="molecule type" value="Genomic_DNA"/>
</dbReference>
<evidence type="ECO:0000313" key="2">
    <source>
        <dbReference type="EMBL" id="CAI8032272.1"/>
    </source>
</evidence>
<gene>
    <name evidence="2" type="ORF">GBAR_LOCUS18253</name>
    <name evidence="1" type="ORF">GBAR_LOCUS8089</name>
</gene>
<keyword evidence="3" id="KW-1185">Reference proteome</keyword>
<evidence type="ECO:0000313" key="1">
    <source>
        <dbReference type="EMBL" id="CAI8012612.1"/>
    </source>
</evidence>
<comment type="caution">
    <text evidence="2">The sequence shown here is derived from an EMBL/GenBank/DDBJ whole genome shotgun (WGS) entry which is preliminary data.</text>
</comment>
<name>A0AA35SNC7_GEOBA</name>
<dbReference type="EMBL" id="CASHTH010002592">
    <property type="protein sequence ID" value="CAI8032272.1"/>
    <property type="molecule type" value="Genomic_DNA"/>
</dbReference>